<sequence length="50" mass="5320">MRASFRAGRFVLHPQQTGRESARAVPVARAGFVPARGDLVPGVETRGCPS</sequence>
<accession>A0A0E1W787</accession>
<proteinExistence type="predicted"/>
<dbReference type="AlphaFoldDB" id="A0A0E1W787"/>
<organism evidence="1 2">
    <name type="scientific">Burkholderia pseudomallei 1710a</name>
    <dbReference type="NCBI Taxonomy" id="320371"/>
    <lineage>
        <taxon>Bacteria</taxon>
        <taxon>Pseudomonadati</taxon>
        <taxon>Pseudomonadota</taxon>
        <taxon>Betaproteobacteria</taxon>
        <taxon>Burkholderiales</taxon>
        <taxon>Burkholderiaceae</taxon>
        <taxon>Burkholderia</taxon>
        <taxon>pseudomallei group</taxon>
    </lineage>
</organism>
<dbReference type="EMBL" id="CM000832">
    <property type="protein sequence ID" value="EET09038.1"/>
    <property type="molecule type" value="Genomic_DNA"/>
</dbReference>
<protein>
    <submittedName>
        <fullName evidence="1">Uncharacterized protein</fullName>
    </submittedName>
</protein>
<gene>
    <name evidence="1" type="ORF">BURPS1710A_3543</name>
</gene>
<dbReference type="Proteomes" id="UP000001812">
    <property type="component" value="Chromosome I"/>
</dbReference>
<reference evidence="1 2" key="2">
    <citation type="submission" date="2009-05" db="EMBL/GenBank/DDBJ databases">
        <authorList>
            <person name="Harkins D.M."/>
            <person name="DeShazer D."/>
            <person name="Woods D.E."/>
            <person name="Brinkac L.M."/>
            <person name="Brown K.A."/>
            <person name="Hung G.C."/>
            <person name="Tuanyok A."/>
            <person name="Zhang B."/>
            <person name="Nierman W.C."/>
        </authorList>
    </citation>
    <scope>NUCLEOTIDE SEQUENCE [LARGE SCALE GENOMIC DNA]</scope>
    <source>
        <strain evidence="1 2">1710a</strain>
    </source>
</reference>
<dbReference type="HOGENOM" id="CLU_3115480_0_0_4"/>
<evidence type="ECO:0000313" key="1">
    <source>
        <dbReference type="EMBL" id="EET09038.1"/>
    </source>
</evidence>
<name>A0A0E1W787_BURPE</name>
<evidence type="ECO:0000313" key="2">
    <source>
        <dbReference type="Proteomes" id="UP000001812"/>
    </source>
</evidence>
<reference evidence="2" key="1">
    <citation type="submission" date="2007-08" db="EMBL/GenBank/DDBJ databases">
        <title>Annotation of Burkholderia pseudomallei 1710a.</title>
        <authorList>
            <person name="Harkins D.M."/>
            <person name="DeShazer D."/>
            <person name="Woods D.E."/>
            <person name="Brinkac L.M."/>
            <person name="Brown K.A."/>
            <person name="Hung G.C."/>
            <person name="Tuanyok A."/>
            <person name="Zhang B."/>
            <person name="Nierman W.C."/>
        </authorList>
    </citation>
    <scope>NUCLEOTIDE SEQUENCE [LARGE SCALE GENOMIC DNA]</scope>
    <source>
        <strain evidence="2">1710a</strain>
    </source>
</reference>